<feature type="region of interest" description="Disordered" evidence="1">
    <location>
        <begin position="1"/>
        <end position="25"/>
    </location>
</feature>
<comment type="caution">
    <text evidence="2">The sequence shown here is derived from an EMBL/GenBank/DDBJ whole genome shotgun (WGS) entry which is preliminary data.</text>
</comment>
<evidence type="ECO:0000313" key="3">
    <source>
        <dbReference type="Proteomes" id="UP000186268"/>
    </source>
</evidence>
<reference evidence="2 3" key="1">
    <citation type="submission" date="2016-09" db="EMBL/GenBank/DDBJ databases">
        <title>Xenorhabdus thuongxuanensis sp. nov. and Xenorhabdus eapokensis sp. nov., isolated from Steinernema species.</title>
        <authorList>
            <person name="Kaempfer P."/>
            <person name="Tobias N.J."/>
            <person name="Phan Ke L."/>
            <person name="Bode H.B."/>
            <person name="Glaeser S.P."/>
        </authorList>
    </citation>
    <scope>NUCLEOTIDE SEQUENCE [LARGE SCALE GENOMIC DNA]</scope>
    <source>
        <strain evidence="2 3">DL20</strain>
    </source>
</reference>
<proteinExistence type="predicted"/>
<dbReference type="AlphaFoldDB" id="A0A1Q5TKT9"/>
<evidence type="ECO:0000313" key="2">
    <source>
        <dbReference type="EMBL" id="OKP00836.1"/>
    </source>
</evidence>
<dbReference type="RefSeq" id="WP_074024755.1">
    <property type="nucleotide sequence ID" value="NZ_CAWNAG010000137.1"/>
</dbReference>
<accession>A0A1Q5TKT9</accession>
<dbReference type="STRING" id="1873482.Xedl_03151"/>
<evidence type="ECO:0000256" key="1">
    <source>
        <dbReference type="SAM" id="MobiDB-lite"/>
    </source>
</evidence>
<name>A0A1Q5TKT9_9GAMM</name>
<sequence length="95" mass="10545">MTGKNLGFKDLSTIKPDNTPSSEISDHEIDVVGDSRGFVSREAVQKVVRRTPAEPSANLNIRPPVSTYNRFVLWAIKNRMSYPEALKALMDKAGI</sequence>
<dbReference type="Proteomes" id="UP000186268">
    <property type="component" value="Unassembled WGS sequence"/>
</dbReference>
<gene>
    <name evidence="2" type="ORF">Xedl_03151</name>
</gene>
<protein>
    <submittedName>
        <fullName evidence="2">Uncharacterized protein</fullName>
    </submittedName>
</protein>
<organism evidence="2 3">
    <name type="scientific">Xenorhabdus eapokensis</name>
    <dbReference type="NCBI Taxonomy" id="1873482"/>
    <lineage>
        <taxon>Bacteria</taxon>
        <taxon>Pseudomonadati</taxon>
        <taxon>Pseudomonadota</taxon>
        <taxon>Gammaproteobacteria</taxon>
        <taxon>Enterobacterales</taxon>
        <taxon>Morganellaceae</taxon>
        <taxon>Xenorhabdus</taxon>
    </lineage>
</organism>
<dbReference type="EMBL" id="MKGQ01000030">
    <property type="protein sequence ID" value="OKP00836.1"/>
    <property type="molecule type" value="Genomic_DNA"/>
</dbReference>
<keyword evidence="3" id="KW-1185">Reference proteome</keyword>